<feature type="transmembrane region" description="Helical" evidence="1">
    <location>
        <begin position="197"/>
        <end position="214"/>
    </location>
</feature>
<comment type="caution">
    <text evidence="3">The sequence shown here is derived from an EMBL/GenBank/DDBJ whole genome shotgun (WGS) entry which is preliminary data.</text>
</comment>
<feature type="transmembrane region" description="Helical" evidence="1">
    <location>
        <begin position="172"/>
        <end position="191"/>
    </location>
</feature>
<feature type="transmembrane region" description="Helical" evidence="1">
    <location>
        <begin position="106"/>
        <end position="129"/>
    </location>
</feature>
<feature type="transmembrane region" description="Helical" evidence="1">
    <location>
        <begin position="221"/>
        <end position="241"/>
    </location>
</feature>
<evidence type="ECO:0000313" key="4">
    <source>
        <dbReference type="Proteomes" id="UP000253727"/>
    </source>
</evidence>
<reference evidence="3 4" key="1">
    <citation type="submission" date="2018-04" db="EMBL/GenBank/DDBJ databases">
        <title>Altererythrobacter sp. HME9302 genome sequencing and assembly.</title>
        <authorList>
            <person name="Kang H."/>
            <person name="Kim H."/>
            <person name="Joh K."/>
        </authorList>
    </citation>
    <scope>NUCLEOTIDE SEQUENCE [LARGE SCALE GENOMIC DNA]</scope>
    <source>
        <strain evidence="3 4">HME9302</strain>
    </source>
</reference>
<dbReference type="Proteomes" id="UP000253727">
    <property type="component" value="Unassembled WGS sequence"/>
</dbReference>
<dbReference type="GO" id="GO:0080120">
    <property type="term" value="P:CAAX-box protein maturation"/>
    <property type="evidence" value="ECO:0007669"/>
    <property type="project" value="UniProtKB-ARBA"/>
</dbReference>
<feature type="transmembrane region" description="Helical" evidence="1">
    <location>
        <begin position="261"/>
        <end position="287"/>
    </location>
</feature>
<dbReference type="AlphaFoldDB" id="A0A369Q3U0"/>
<name>A0A369Q3U0_9SPHN</name>
<dbReference type="GO" id="GO:0004175">
    <property type="term" value="F:endopeptidase activity"/>
    <property type="evidence" value="ECO:0007669"/>
    <property type="project" value="UniProtKB-ARBA"/>
</dbReference>
<organism evidence="3 4">
    <name type="scientific">Alteripontixanthobacter maritimus</name>
    <dbReference type="NCBI Taxonomy" id="2161824"/>
    <lineage>
        <taxon>Bacteria</taxon>
        <taxon>Pseudomonadati</taxon>
        <taxon>Pseudomonadota</taxon>
        <taxon>Alphaproteobacteria</taxon>
        <taxon>Sphingomonadales</taxon>
        <taxon>Erythrobacteraceae</taxon>
        <taxon>Alteripontixanthobacter</taxon>
    </lineage>
</organism>
<proteinExistence type="predicted"/>
<dbReference type="RefSeq" id="WP_181815672.1">
    <property type="nucleotide sequence ID" value="NZ_QBKA01000002.1"/>
</dbReference>
<keyword evidence="1" id="KW-0472">Membrane</keyword>
<feature type="transmembrane region" description="Helical" evidence="1">
    <location>
        <begin position="65"/>
        <end position="86"/>
    </location>
</feature>
<feature type="domain" description="CAAX prenyl protease 2/Lysostaphin resistance protein A-like" evidence="2">
    <location>
        <begin position="143"/>
        <end position="233"/>
    </location>
</feature>
<keyword evidence="4" id="KW-1185">Reference proteome</keyword>
<gene>
    <name evidence="3" type="ORF">HME9302_00743</name>
</gene>
<sequence>MNSGDSKISVRSGETRPLAQNTPIWRQIIDFPLSALVIGLVAIAAVIAGFAFLRTVIEPPESQLAAEAIATFTVVFAVFAVCKLVINRIGVTKRDDLPLATAVRDLTVGIVGAAILMSVIVGVAALFGVYRIDGWGTASDAGFILLVAGVFAGFVEEVIFRGVMFRFLEEFAGSWAALAVTSLLFGAVHYGNDNATVLSSFAIAIEAGVMLGGAYMLTRSLWLAVGIHFSWNVTQGLVWDVPVSGNQVDGIVDARAQGPELLSGGAFGLEASVIAMVLATAAGLFLVRMAVRRGHVMQPWWTRRRLEQEKLA</sequence>
<dbReference type="EMBL" id="QBKA01000002">
    <property type="protein sequence ID" value="RDC59553.1"/>
    <property type="molecule type" value="Genomic_DNA"/>
</dbReference>
<feature type="transmembrane region" description="Helical" evidence="1">
    <location>
        <begin position="33"/>
        <end position="53"/>
    </location>
</feature>
<evidence type="ECO:0000256" key="1">
    <source>
        <dbReference type="SAM" id="Phobius"/>
    </source>
</evidence>
<evidence type="ECO:0000313" key="3">
    <source>
        <dbReference type="EMBL" id="RDC59553.1"/>
    </source>
</evidence>
<protein>
    <recommendedName>
        <fullName evidence="2">CAAX prenyl protease 2/Lysostaphin resistance protein A-like domain-containing protein</fullName>
    </recommendedName>
</protein>
<keyword evidence="1" id="KW-0812">Transmembrane</keyword>
<evidence type="ECO:0000259" key="2">
    <source>
        <dbReference type="Pfam" id="PF02517"/>
    </source>
</evidence>
<dbReference type="PANTHER" id="PTHR39430">
    <property type="entry name" value="MEMBRANE-ASSOCIATED PROTEASE-RELATED"/>
    <property type="match status" value="1"/>
</dbReference>
<dbReference type="Pfam" id="PF02517">
    <property type="entry name" value="Rce1-like"/>
    <property type="match status" value="1"/>
</dbReference>
<dbReference type="InterPro" id="IPR003675">
    <property type="entry name" value="Rce1/LyrA-like_dom"/>
</dbReference>
<dbReference type="PANTHER" id="PTHR39430:SF1">
    <property type="entry name" value="PROTEASE"/>
    <property type="match status" value="1"/>
</dbReference>
<keyword evidence="1" id="KW-1133">Transmembrane helix</keyword>
<feature type="transmembrane region" description="Helical" evidence="1">
    <location>
        <begin position="141"/>
        <end position="160"/>
    </location>
</feature>
<accession>A0A369Q3U0</accession>